<organism evidence="8 9">
    <name type="scientific">Paenibacillus borealis</name>
    <dbReference type="NCBI Taxonomy" id="160799"/>
    <lineage>
        <taxon>Bacteria</taxon>
        <taxon>Bacillati</taxon>
        <taxon>Bacillota</taxon>
        <taxon>Bacilli</taxon>
        <taxon>Bacillales</taxon>
        <taxon>Paenibacillaceae</taxon>
        <taxon>Paenibacillus</taxon>
    </lineage>
</organism>
<accession>A0ABX3GU17</accession>
<comment type="subcellular location">
    <subcellularLocation>
        <location evidence="1">Cell membrane</location>
        <topology evidence="1">Single-pass membrane protein</topology>
    </subcellularLocation>
</comment>
<evidence type="ECO:0000256" key="3">
    <source>
        <dbReference type="ARBA" id="ARBA00022692"/>
    </source>
</evidence>
<keyword evidence="3 6" id="KW-0812">Transmembrane</keyword>
<feature type="domain" description="Phage shock protein PspC N-terminal" evidence="7">
    <location>
        <begin position="3"/>
        <end position="60"/>
    </location>
</feature>
<dbReference type="EMBL" id="MPTB01000070">
    <property type="protein sequence ID" value="OMD37272.1"/>
    <property type="molecule type" value="Genomic_DNA"/>
</dbReference>
<reference evidence="8 9" key="1">
    <citation type="submission" date="2016-10" db="EMBL/GenBank/DDBJ databases">
        <title>Paenibacillus species isolates.</title>
        <authorList>
            <person name="Beno S.M."/>
        </authorList>
    </citation>
    <scope>NUCLEOTIDE SEQUENCE [LARGE SCALE GENOMIC DNA]</scope>
    <source>
        <strain evidence="8 9">FSL H7-0744</strain>
    </source>
</reference>
<proteinExistence type="predicted"/>
<comment type="caution">
    <text evidence="8">The sequence shown here is derived from an EMBL/GenBank/DDBJ whole genome shotgun (WGS) entry which is preliminary data.</text>
</comment>
<keyword evidence="4 6" id="KW-1133">Transmembrane helix</keyword>
<keyword evidence="5 6" id="KW-0472">Membrane</keyword>
<dbReference type="RefSeq" id="WP_038587380.1">
    <property type="nucleotide sequence ID" value="NZ_MPTB01000070.1"/>
</dbReference>
<name>A0ABX3GU17_PAEBO</name>
<evidence type="ECO:0000313" key="8">
    <source>
        <dbReference type="EMBL" id="OMD37272.1"/>
    </source>
</evidence>
<gene>
    <name evidence="8" type="ORF">BSK56_31330</name>
</gene>
<keyword evidence="2" id="KW-1003">Cell membrane</keyword>
<evidence type="ECO:0000256" key="2">
    <source>
        <dbReference type="ARBA" id="ARBA00022475"/>
    </source>
</evidence>
<dbReference type="Proteomes" id="UP000187412">
    <property type="component" value="Unassembled WGS sequence"/>
</dbReference>
<evidence type="ECO:0000256" key="4">
    <source>
        <dbReference type="ARBA" id="ARBA00022989"/>
    </source>
</evidence>
<dbReference type="PANTHER" id="PTHR33885:SF3">
    <property type="entry name" value="PHAGE SHOCK PROTEIN C"/>
    <property type="match status" value="1"/>
</dbReference>
<evidence type="ECO:0000256" key="5">
    <source>
        <dbReference type="ARBA" id="ARBA00023136"/>
    </source>
</evidence>
<dbReference type="InterPro" id="IPR007168">
    <property type="entry name" value="Phageshock_PspC_N"/>
</dbReference>
<evidence type="ECO:0000259" key="7">
    <source>
        <dbReference type="Pfam" id="PF04024"/>
    </source>
</evidence>
<feature type="transmembrane region" description="Helical" evidence="6">
    <location>
        <begin position="30"/>
        <end position="57"/>
    </location>
</feature>
<evidence type="ECO:0000313" key="9">
    <source>
        <dbReference type="Proteomes" id="UP000187412"/>
    </source>
</evidence>
<keyword evidence="9" id="KW-1185">Reference proteome</keyword>
<evidence type="ECO:0000256" key="6">
    <source>
        <dbReference type="SAM" id="Phobius"/>
    </source>
</evidence>
<sequence>MTKLFRSERDKKLTGLCGGLARTLNIDATLIRLLVAVTAVFSFGTVALIYIVASLIVPKEPITSFTDDYHSF</sequence>
<evidence type="ECO:0000256" key="1">
    <source>
        <dbReference type="ARBA" id="ARBA00004162"/>
    </source>
</evidence>
<protein>
    <recommendedName>
        <fullName evidence="7">Phage shock protein PspC N-terminal domain-containing protein</fullName>
    </recommendedName>
</protein>
<dbReference type="InterPro" id="IPR052027">
    <property type="entry name" value="PspC"/>
</dbReference>
<dbReference type="Pfam" id="PF04024">
    <property type="entry name" value="PspC"/>
    <property type="match status" value="1"/>
</dbReference>
<dbReference type="PANTHER" id="PTHR33885">
    <property type="entry name" value="PHAGE SHOCK PROTEIN C"/>
    <property type="match status" value="1"/>
</dbReference>